<evidence type="ECO:0000313" key="5">
    <source>
        <dbReference type="Proteomes" id="UP000327044"/>
    </source>
</evidence>
<evidence type="ECO:0000313" key="4">
    <source>
        <dbReference type="EMBL" id="KAB0805204.1"/>
    </source>
</evidence>
<protein>
    <recommendedName>
        <fullName evidence="2">Adenosine/AMP deaminase N-terminal domain-containing protein</fullName>
    </recommendedName>
</protein>
<feature type="signal peptide" evidence="1">
    <location>
        <begin position="1"/>
        <end position="17"/>
    </location>
</feature>
<dbReference type="InterPro" id="IPR013659">
    <property type="entry name" value="A_deaminase_N"/>
</dbReference>
<proteinExistence type="predicted"/>
<dbReference type="Proteomes" id="UP000327044">
    <property type="component" value="Unassembled WGS sequence"/>
</dbReference>
<evidence type="ECO:0000256" key="1">
    <source>
        <dbReference type="SAM" id="SignalP"/>
    </source>
</evidence>
<dbReference type="EMBL" id="GEZM01077316">
    <property type="protein sequence ID" value="JAV63328.1"/>
    <property type="molecule type" value="Transcribed_RNA"/>
</dbReference>
<reference evidence="4 5" key="2">
    <citation type="journal article" date="2018" name="Elife">
        <title>Firefly genomes illuminate parallel origins of bioluminescence in beetles.</title>
        <authorList>
            <person name="Fallon T.R."/>
            <person name="Lower S.E."/>
            <person name="Chang C.H."/>
            <person name="Bessho-Uehara M."/>
            <person name="Martin G.J."/>
            <person name="Bewick A.J."/>
            <person name="Behringer M."/>
            <person name="Debat H.J."/>
            <person name="Wong I."/>
            <person name="Day J.C."/>
            <person name="Suvorov A."/>
            <person name="Silva C.J."/>
            <person name="Stanger-Hall K.F."/>
            <person name="Hall D.W."/>
            <person name="Schmitz R.J."/>
            <person name="Nelson D.R."/>
            <person name="Lewis S.M."/>
            <person name="Shigenobu S."/>
            <person name="Bybee S.M."/>
            <person name="Larracuente A.M."/>
            <person name="Oba Y."/>
            <person name="Weng J.K."/>
        </authorList>
    </citation>
    <scope>NUCLEOTIDE SEQUENCE [LARGE SCALE GENOMIC DNA]</scope>
    <source>
        <strain evidence="4">1611_PpyrPB1</strain>
        <tissue evidence="4">Whole body</tissue>
    </source>
</reference>
<evidence type="ECO:0000259" key="2">
    <source>
        <dbReference type="Pfam" id="PF08451"/>
    </source>
</evidence>
<feature type="chain" id="PRO_5033750209" description="Adenosine/AMP deaminase N-terminal domain-containing protein" evidence="1">
    <location>
        <begin position="18"/>
        <end position="103"/>
    </location>
</feature>
<gene>
    <name evidence="4" type="ORF">PPYR_02174</name>
</gene>
<keyword evidence="1" id="KW-0732">Signal</keyword>
<dbReference type="GO" id="GO:0005615">
    <property type="term" value="C:extracellular space"/>
    <property type="evidence" value="ECO:0007669"/>
    <property type="project" value="InterPro"/>
</dbReference>
<dbReference type="Pfam" id="PF08451">
    <property type="entry name" value="A_deaminase_N"/>
    <property type="match status" value="1"/>
</dbReference>
<reference evidence="3" key="1">
    <citation type="journal article" date="2016" name="Sci. Rep.">
        <title>Molecular characterization of firefly nuptial gifts: a multi-omics approach sheds light on postcopulatory sexual selection.</title>
        <authorList>
            <person name="Al-Wathiqui N."/>
            <person name="Fallon T.R."/>
            <person name="South A."/>
            <person name="Weng J.K."/>
            <person name="Lewis S.M."/>
        </authorList>
    </citation>
    <scope>NUCLEOTIDE SEQUENCE</scope>
</reference>
<dbReference type="EMBL" id="VVIM01000001">
    <property type="protein sequence ID" value="KAB0805204.1"/>
    <property type="molecule type" value="Genomic_DNA"/>
</dbReference>
<dbReference type="InParanoid" id="A0A1Y1KRW5"/>
<feature type="domain" description="Adenosine/AMP deaminase N-terminal" evidence="2">
    <location>
        <begin position="15"/>
        <end position="76"/>
    </location>
</feature>
<accession>A0A1Y1KRW5</accession>
<evidence type="ECO:0000313" key="3">
    <source>
        <dbReference type="EMBL" id="JAV63328.1"/>
    </source>
</evidence>
<name>A0A1Y1KRW5_PHOPY</name>
<reference evidence="4" key="3">
    <citation type="submission" date="2019-08" db="EMBL/GenBank/DDBJ databases">
        <authorList>
            <consortium name="Photinus pyralis genome working group"/>
            <person name="Fallon T.R."/>
            <person name="Sander Lower S.E."/>
            <person name="Weng J.-K."/>
        </authorList>
    </citation>
    <scope>NUCLEOTIDE SEQUENCE</scope>
    <source>
        <strain evidence="4">1611_PpyrPB1</strain>
        <tissue evidence="4">Whole body</tissue>
    </source>
</reference>
<sequence>MLFAVVIVILIPSVTNGNFWKIRESLIAQERNRMLGASIVLNGKEEKANNLLMSYKLQELDVAYHNPENFAPRWHIPVTIYAVPRREVQMDTHQHFKGNRCEF</sequence>
<organism evidence="3">
    <name type="scientific">Photinus pyralis</name>
    <name type="common">Common eastern firefly</name>
    <name type="synonym">Lampyris pyralis</name>
    <dbReference type="NCBI Taxonomy" id="7054"/>
    <lineage>
        <taxon>Eukaryota</taxon>
        <taxon>Metazoa</taxon>
        <taxon>Ecdysozoa</taxon>
        <taxon>Arthropoda</taxon>
        <taxon>Hexapoda</taxon>
        <taxon>Insecta</taxon>
        <taxon>Pterygota</taxon>
        <taxon>Neoptera</taxon>
        <taxon>Endopterygota</taxon>
        <taxon>Coleoptera</taxon>
        <taxon>Polyphaga</taxon>
        <taxon>Elateriformia</taxon>
        <taxon>Elateroidea</taxon>
        <taxon>Lampyridae</taxon>
        <taxon>Lampyrinae</taxon>
        <taxon>Photinus</taxon>
    </lineage>
</organism>
<keyword evidence="5" id="KW-1185">Reference proteome</keyword>
<dbReference type="AlphaFoldDB" id="A0A1Y1KRW5"/>